<feature type="coiled-coil region" evidence="1">
    <location>
        <begin position="124"/>
        <end position="189"/>
    </location>
</feature>
<feature type="domain" description="Transposase IS66 C-terminal" evidence="5">
    <location>
        <begin position="577"/>
        <end position="615"/>
    </location>
</feature>
<reference evidence="6 7" key="1">
    <citation type="submission" date="2020-07" db="EMBL/GenBank/DDBJ databases">
        <title>The complete genome of Paracoccus pantotrophus ACCC 10489.</title>
        <authorList>
            <person name="Si Y."/>
        </authorList>
    </citation>
    <scope>NUCLEOTIDE SEQUENCE [LARGE SCALE GENOMIC DNA]</scope>
    <source>
        <strain evidence="6 7">ACCC10489</strain>
    </source>
</reference>
<evidence type="ECO:0000259" key="4">
    <source>
        <dbReference type="Pfam" id="PF13007"/>
    </source>
</evidence>
<dbReference type="EMBL" id="CP058690">
    <property type="protein sequence ID" value="QLH15040.1"/>
    <property type="molecule type" value="Genomic_DNA"/>
</dbReference>
<dbReference type="NCBIfam" id="NF033819">
    <property type="entry name" value="IS66_TnpB"/>
    <property type="match status" value="1"/>
</dbReference>
<dbReference type="InterPro" id="IPR039552">
    <property type="entry name" value="IS66_C"/>
</dbReference>
<feature type="domain" description="Transposase TnpC homeodomain" evidence="4">
    <location>
        <begin position="134"/>
        <end position="212"/>
    </location>
</feature>
<organism evidence="6 7">
    <name type="scientific">Paracoccus pantotrophus</name>
    <name type="common">Thiosphaera pantotropha</name>
    <dbReference type="NCBI Taxonomy" id="82367"/>
    <lineage>
        <taxon>Bacteria</taxon>
        <taxon>Pseudomonadati</taxon>
        <taxon>Pseudomonadota</taxon>
        <taxon>Alphaproteobacteria</taxon>
        <taxon>Rhodobacterales</taxon>
        <taxon>Paracoccaceae</taxon>
        <taxon>Paracoccus</taxon>
    </lineage>
</organism>
<evidence type="ECO:0000259" key="2">
    <source>
        <dbReference type="Pfam" id="PF03050"/>
    </source>
</evidence>
<evidence type="ECO:0000256" key="1">
    <source>
        <dbReference type="SAM" id="Coils"/>
    </source>
</evidence>
<dbReference type="InterPro" id="IPR024463">
    <property type="entry name" value="Transposase_TnpC_homeodom"/>
</dbReference>
<dbReference type="Pfam" id="PF13007">
    <property type="entry name" value="LZ_Tnp_IS66"/>
    <property type="match status" value="1"/>
</dbReference>
<evidence type="ECO:0000313" key="6">
    <source>
        <dbReference type="EMBL" id="QLH15040.1"/>
    </source>
</evidence>
<keyword evidence="1" id="KW-0175">Coiled coil</keyword>
<protein>
    <submittedName>
        <fullName evidence="6">IS66 family transposase</fullName>
    </submittedName>
</protein>
<sequence>MIVAGQRLPILVATRPVDFRCGHQALALIVQNTLRLDPHSGVMVIFRSKRGDRLKILVWDGTGMVLVYKVLEQGKFAWPKVQDGVMRLSRAQCEALEAARFEASVERAARQHEQAVVAEKEAFIAELKELVVTLEGQIQQYRRAKFGPKSEKLDPAQLDLALEDLETAIAETEARIAAVEEKIAASTLDPEKKARRKPRKARALPEGLPHVERVVEPDSIACPCGCGDMVRIGEDRSKRLDCIPARYQVIVTVRPRYACPKGRAGVVQAKAPAHLLEGSWPTEALLAQIAVAKHSEHMPLNRQSLVMARHGVPIDRSVLADWMGRTGALIAPVVERMTVLLKTGGTRLYVDETTAPVLDPGRGKTKTGYLWAVLRDDRGWGGPAPPGVVFHYRPGRAGENADEILDGFDGTIQVDAYGGYTHLAKPDRKGGKPLALAFCWSHGRRKLIAARPKAGSPIVDEALARIAALYRIEAAIRGKDAGLRRTIRQEQSRPLVDKFFAWLAAQADRTSRKSDLGKALHYMLRRQDGFRLFLDDGHVDMDSNLVENAIRSPAMNRRNALFAGHDEGGRNWARFASLIGTCKLNDVEPYAYLRDLFTSIATGHLDKDIDALMPWAYAAATKTSQ</sequence>
<dbReference type="RefSeq" id="WP_179922098.1">
    <property type="nucleotide sequence ID" value="NZ_CP058690.1"/>
</dbReference>
<evidence type="ECO:0000259" key="3">
    <source>
        <dbReference type="Pfam" id="PF13005"/>
    </source>
</evidence>
<dbReference type="InterPro" id="IPR052344">
    <property type="entry name" value="Transposase-related"/>
</dbReference>
<evidence type="ECO:0000313" key="7">
    <source>
        <dbReference type="Proteomes" id="UP000509322"/>
    </source>
</evidence>
<dbReference type="AlphaFoldDB" id="A0A7H9BUE7"/>
<dbReference type="Proteomes" id="UP000509322">
    <property type="component" value="Chromosome 2"/>
</dbReference>
<dbReference type="PANTHER" id="PTHR33678">
    <property type="entry name" value="BLL1576 PROTEIN"/>
    <property type="match status" value="1"/>
</dbReference>
<dbReference type="InterPro" id="IPR004291">
    <property type="entry name" value="Transposase_IS66_central"/>
</dbReference>
<dbReference type="InterPro" id="IPR008878">
    <property type="entry name" value="Transposase_IS66_Orf2"/>
</dbReference>
<dbReference type="NCBIfam" id="NF033517">
    <property type="entry name" value="transpos_IS66"/>
    <property type="match status" value="1"/>
</dbReference>
<proteinExistence type="predicted"/>
<dbReference type="Pfam" id="PF03050">
    <property type="entry name" value="DDE_Tnp_IS66"/>
    <property type="match status" value="1"/>
</dbReference>
<feature type="domain" description="Transposase IS66 zinc-finger binding" evidence="3">
    <location>
        <begin position="221"/>
        <end position="261"/>
    </location>
</feature>
<dbReference type="Pfam" id="PF05717">
    <property type="entry name" value="TnpB_IS66"/>
    <property type="match status" value="1"/>
</dbReference>
<accession>A0A7H9BUE7</accession>
<feature type="domain" description="Transposase IS66 central" evidence="2">
    <location>
        <begin position="279"/>
        <end position="570"/>
    </location>
</feature>
<evidence type="ECO:0000259" key="5">
    <source>
        <dbReference type="Pfam" id="PF13817"/>
    </source>
</evidence>
<dbReference type="Pfam" id="PF13005">
    <property type="entry name" value="zf-IS66"/>
    <property type="match status" value="1"/>
</dbReference>
<dbReference type="InterPro" id="IPR024474">
    <property type="entry name" value="Znf_dom_IS66"/>
</dbReference>
<dbReference type="PANTHER" id="PTHR33678:SF1">
    <property type="entry name" value="BLL1576 PROTEIN"/>
    <property type="match status" value="1"/>
</dbReference>
<gene>
    <name evidence="6" type="ORF">HYQ43_12370</name>
</gene>
<dbReference type="Pfam" id="PF13817">
    <property type="entry name" value="DDE_Tnp_IS66_C"/>
    <property type="match status" value="1"/>
</dbReference>
<name>A0A7H9BUE7_PARPN</name>